<name>A0A0T5VM21_9SPHI</name>
<organism evidence="1 2">
    <name type="scientific">Pedobacter ginsenosidimutans</name>
    <dbReference type="NCBI Taxonomy" id="687842"/>
    <lineage>
        <taxon>Bacteria</taxon>
        <taxon>Pseudomonadati</taxon>
        <taxon>Bacteroidota</taxon>
        <taxon>Sphingobacteriia</taxon>
        <taxon>Sphingobacteriales</taxon>
        <taxon>Sphingobacteriaceae</taxon>
        <taxon>Pedobacter</taxon>
    </lineage>
</organism>
<reference evidence="1 2" key="1">
    <citation type="submission" date="2015-11" db="EMBL/GenBank/DDBJ databases">
        <title>Sequence of Pedobacter ginsenosidimutans.</title>
        <authorList>
            <person name="Carson E."/>
            <person name="Keyser V."/>
            <person name="Newman J."/>
            <person name="Miller J."/>
        </authorList>
    </citation>
    <scope>NUCLEOTIDE SEQUENCE [LARGE SCALE GENOMIC DNA]</scope>
    <source>
        <strain evidence="1 2">KACC 14530</strain>
    </source>
</reference>
<dbReference type="RefSeq" id="WP_036669980.1">
    <property type="nucleotide sequence ID" value="NZ_LMZQ01000013.1"/>
</dbReference>
<dbReference type="EMBL" id="LMZQ01000013">
    <property type="protein sequence ID" value="KRT14886.1"/>
    <property type="molecule type" value="Genomic_DNA"/>
</dbReference>
<dbReference type="AlphaFoldDB" id="A0A0T5VM21"/>
<comment type="caution">
    <text evidence="1">The sequence shown here is derived from an EMBL/GenBank/DDBJ whole genome shotgun (WGS) entry which is preliminary data.</text>
</comment>
<proteinExistence type="predicted"/>
<protein>
    <submittedName>
        <fullName evidence="1">Uncharacterized protein</fullName>
    </submittedName>
</protein>
<evidence type="ECO:0000313" key="1">
    <source>
        <dbReference type="EMBL" id="KRT14886.1"/>
    </source>
</evidence>
<keyword evidence="2" id="KW-1185">Reference proteome</keyword>
<sequence>MIAVFKTNVSTDNELNVISPLLNSQFKEIKWNIDLWDSDKILRVDSPRDWTKEITELFNSIGLRCINLEIFHSEPF</sequence>
<gene>
    <name evidence="1" type="ORF">ASU31_16310</name>
</gene>
<dbReference type="OrthoDB" id="1036397at2"/>
<accession>A0A0T5VM21</accession>
<dbReference type="Proteomes" id="UP000051950">
    <property type="component" value="Unassembled WGS sequence"/>
</dbReference>
<evidence type="ECO:0000313" key="2">
    <source>
        <dbReference type="Proteomes" id="UP000051950"/>
    </source>
</evidence>
<dbReference type="STRING" id="687842.ASU31_16310"/>